<sequence>MIPIDTITSFPLEETLFVFALESEAGTSFDNRHTLFTGIGKVNAAVKLTRAIYRSRPKLIVNLGSAGSNVYKKGEVVCCTAFVQRDMDVRGLGYALYETPLSGIPMVLSYGLTLDGLPKGVCGSGDSFDMSHAETIYNVVDMEAYPLALIAMQEQIPFLCLKYITDGANDAAAEDWNMLVHRASEAFSGLLFAKALTVEETK</sequence>
<dbReference type="PANTHER" id="PTHR46832:SF1">
    <property type="entry name" value="5'-METHYLTHIOADENOSINE_S-ADENOSYLHOMOCYSTEINE NUCLEOSIDASE"/>
    <property type="match status" value="1"/>
</dbReference>
<organism evidence="2 3">
    <name type="scientific">Arsenicibacter rosenii</name>
    <dbReference type="NCBI Taxonomy" id="1750698"/>
    <lineage>
        <taxon>Bacteria</taxon>
        <taxon>Pseudomonadati</taxon>
        <taxon>Bacteroidota</taxon>
        <taxon>Cytophagia</taxon>
        <taxon>Cytophagales</taxon>
        <taxon>Spirosomataceae</taxon>
        <taxon>Arsenicibacter</taxon>
    </lineage>
</organism>
<accession>A0A1S2VKP2</accession>
<dbReference type="GO" id="GO:0009116">
    <property type="term" value="P:nucleoside metabolic process"/>
    <property type="evidence" value="ECO:0007669"/>
    <property type="project" value="InterPro"/>
</dbReference>
<protein>
    <submittedName>
        <fullName evidence="2">Nucleosidase</fullName>
    </submittedName>
</protein>
<reference evidence="2 3" key="1">
    <citation type="submission" date="2016-10" db="EMBL/GenBank/DDBJ databases">
        <title>Arsenicibacter rosenii gen. nov., sp. nov., an efficient arsenic-methylating bacterium isolated from an arsenic-contaminated paddy soil.</title>
        <authorList>
            <person name="Huang K."/>
        </authorList>
    </citation>
    <scope>NUCLEOTIDE SEQUENCE [LARGE SCALE GENOMIC DNA]</scope>
    <source>
        <strain evidence="2 3">SM-1</strain>
    </source>
</reference>
<dbReference type="SUPFAM" id="SSF53167">
    <property type="entry name" value="Purine and uridine phosphorylases"/>
    <property type="match status" value="1"/>
</dbReference>
<dbReference type="AlphaFoldDB" id="A0A1S2VKP2"/>
<keyword evidence="3" id="KW-1185">Reference proteome</keyword>
<dbReference type="Pfam" id="PF01048">
    <property type="entry name" value="PNP_UDP_1"/>
    <property type="match status" value="1"/>
</dbReference>
<name>A0A1S2VKP2_9BACT</name>
<evidence type="ECO:0000313" key="2">
    <source>
        <dbReference type="EMBL" id="OIN59319.1"/>
    </source>
</evidence>
<evidence type="ECO:0000313" key="3">
    <source>
        <dbReference type="Proteomes" id="UP000181790"/>
    </source>
</evidence>
<gene>
    <name evidence="2" type="ORF">BLX24_10060</name>
</gene>
<dbReference type="OrthoDB" id="997641at2"/>
<dbReference type="GO" id="GO:0005829">
    <property type="term" value="C:cytosol"/>
    <property type="evidence" value="ECO:0007669"/>
    <property type="project" value="TreeGrafter"/>
</dbReference>
<dbReference type="EMBL" id="MORL01000004">
    <property type="protein sequence ID" value="OIN59319.1"/>
    <property type="molecule type" value="Genomic_DNA"/>
</dbReference>
<dbReference type="Gene3D" id="3.40.50.1580">
    <property type="entry name" value="Nucleoside phosphorylase domain"/>
    <property type="match status" value="1"/>
</dbReference>
<dbReference type="Proteomes" id="UP000181790">
    <property type="component" value="Unassembled WGS sequence"/>
</dbReference>
<evidence type="ECO:0000259" key="1">
    <source>
        <dbReference type="Pfam" id="PF01048"/>
    </source>
</evidence>
<dbReference type="PANTHER" id="PTHR46832">
    <property type="entry name" value="5'-METHYLTHIOADENOSINE/S-ADENOSYLHOMOCYSTEINE NUCLEOSIDASE"/>
    <property type="match status" value="1"/>
</dbReference>
<dbReference type="RefSeq" id="WP_071503001.1">
    <property type="nucleotide sequence ID" value="NZ_MORL01000004.1"/>
</dbReference>
<feature type="domain" description="Nucleoside phosphorylase" evidence="1">
    <location>
        <begin position="37"/>
        <end position="178"/>
    </location>
</feature>
<dbReference type="InterPro" id="IPR035994">
    <property type="entry name" value="Nucleoside_phosphorylase_sf"/>
</dbReference>
<comment type="caution">
    <text evidence="2">The sequence shown here is derived from an EMBL/GenBank/DDBJ whole genome shotgun (WGS) entry which is preliminary data.</text>
</comment>
<dbReference type="GO" id="GO:0019284">
    <property type="term" value="P:L-methionine salvage from S-adenosylmethionine"/>
    <property type="evidence" value="ECO:0007669"/>
    <property type="project" value="TreeGrafter"/>
</dbReference>
<dbReference type="GO" id="GO:0008782">
    <property type="term" value="F:adenosylhomocysteine nucleosidase activity"/>
    <property type="evidence" value="ECO:0007669"/>
    <property type="project" value="TreeGrafter"/>
</dbReference>
<proteinExistence type="predicted"/>
<dbReference type="GO" id="GO:0008930">
    <property type="term" value="F:methylthioadenosine nucleosidase activity"/>
    <property type="evidence" value="ECO:0007669"/>
    <property type="project" value="TreeGrafter"/>
</dbReference>
<dbReference type="InterPro" id="IPR000845">
    <property type="entry name" value="Nucleoside_phosphorylase_d"/>
</dbReference>